<feature type="domain" description="N-acetyltransferase" evidence="1">
    <location>
        <begin position="18"/>
        <end position="105"/>
    </location>
</feature>
<organism evidence="2 3">
    <name type="scientific">Leucobacter weissii</name>
    <dbReference type="NCBI Taxonomy" id="1983706"/>
    <lineage>
        <taxon>Bacteria</taxon>
        <taxon>Bacillati</taxon>
        <taxon>Actinomycetota</taxon>
        <taxon>Actinomycetes</taxon>
        <taxon>Micrococcales</taxon>
        <taxon>Microbacteriaceae</taxon>
        <taxon>Leucobacter</taxon>
    </lineage>
</organism>
<sequence>MTGYADEKAARDDGLVISHEPERHRFVILREGALLGTAHYALHGEAGAEGAAIDFDGTEVDPALRGSGISRLLAQRALTDEIVEGRRILASCWFMAAELRRLNSA</sequence>
<comment type="caution">
    <text evidence="2">The sequence shown here is derived from an EMBL/GenBank/DDBJ whole genome shotgun (WGS) entry which is preliminary data.</text>
</comment>
<evidence type="ECO:0000313" key="3">
    <source>
        <dbReference type="Proteomes" id="UP000664382"/>
    </source>
</evidence>
<evidence type="ECO:0000313" key="2">
    <source>
        <dbReference type="EMBL" id="MBO1900859.1"/>
    </source>
</evidence>
<evidence type="ECO:0000259" key="1">
    <source>
        <dbReference type="PROSITE" id="PS51729"/>
    </source>
</evidence>
<protein>
    <submittedName>
        <fullName evidence="2">N-acetyltransferase</fullName>
    </submittedName>
</protein>
<dbReference type="Pfam" id="PF14542">
    <property type="entry name" value="Acetyltransf_CG"/>
    <property type="match status" value="1"/>
</dbReference>
<name>A0A939MPV8_9MICO</name>
<reference evidence="2" key="1">
    <citation type="submission" date="2021-03" db="EMBL/GenBank/DDBJ databases">
        <title>Leucobacter chromiisoli sp. nov., isolated from chromium-containing soil of chemical plant.</title>
        <authorList>
            <person name="Xu Z."/>
        </authorList>
    </citation>
    <scope>NUCLEOTIDE SEQUENCE</scope>
    <source>
        <strain evidence="2">S27</strain>
    </source>
</reference>
<accession>A0A939MPV8</accession>
<dbReference type="PROSITE" id="PS51729">
    <property type="entry name" value="GNAT_YJDJ"/>
    <property type="match status" value="1"/>
</dbReference>
<proteinExistence type="predicted"/>
<dbReference type="InterPro" id="IPR016181">
    <property type="entry name" value="Acyl_CoA_acyltransferase"/>
</dbReference>
<gene>
    <name evidence="2" type="ORF">J4H92_02715</name>
</gene>
<dbReference type="AlphaFoldDB" id="A0A939MPV8"/>
<keyword evidence="3" id="KW-1185">Reference proteome</keyword>
<dbReference type="RefSeq" id="WP_208095648.1">
    <property type="nucleotide sequence ID" value="NZ_JAGDYM010000004.1"/>
</dbReference>
<dbReference type="Gene3D" id="3.40.630.30">
    <property type="match status" value="1"/>
</dbReference>
<dbReference type="Proteomes" id="UP000664382">
    <property type="component" value="Unassembled WGS sequence"/>
</dbReference>
<dbReference type="InterPro" id="IPR031165">
    <property type="entry name" value="GNAT_YJDJ"/>
</dbReference>
<dbReference type="SUPFAM" id="SSF55729">
    <property type="entry name" value="Acyl-CoA N-acyltransferases (Nat)"/>
    <property type="match status" value="1"/>
</dbReference>
<dbReference type="EMBL" id="JAGDYM010000004">
    <property type="protein sequence ID" value="MBO1900859.1"/>
    <property type="molecule type" value="Genomic_DNA"/>
</dbReference>